<feature type="compositionally biased region" description="Basic and acidic residues" evidence="1">
    <location>
        <begin position="15"/>
        <end position="52"/>
    </location>
</feature>
<reference evidence="2 3" key="1">
    <citation type="submission" date="2018-03" db="EMBL/GenBank/DDBJ databases">
        <title>Whole genome sequencing of Histamine producing bacteria.</title>
        <authorList>
            <person name="Butler K."/>
        </authorList>
    </citation>
    <scope>NUCLEOTIDE SEQUENCE [LARGE SCALE GENOMIC DNA]</scope>
    <source>
        <strain evidence="2 3">DSM 16190</strain>
    </source>
</reference>
<evidence type="ECO:0000313" key="2">
    <source>
        <dbReference type="EMBL" id="PSW04845.1"/>
    </source>
</evidence>
<dbReference type="Proteomes" id="UP000240904">
    <property type="component" value="Unassembled WGS sequence"/>
</dbReference>
<evidence type="ECO:0000256" key="1">
    <source>
        <dbReference type="SAM" id="MobiDB-lite"/>
    </source>
</evidence>
<feature type="region of interest" description="Disordered" evidence="1">
    <location>
        <begin position="1"/>
        <end position="82"/>
    </location>
</feature>
<comment type="caution">
    <text evidence="2">The sequence shown here is derived from an EMBL/GenBank/DDBJ whole genome shotgun (WGS) entry which is preliminary data.</text>
</comment>
<keyword evidence="3" id="KW-1185">Reference proteome</keyword>
<sequence>MTPNYGSESLFAGPQDHRTTGPQDHRTTGPQDHRTTGPQDHRTTGPQDHRSIVDICRVTGSPHRVTRHLPLASGLPDLSGVD</sequence>
<gene>
    <name evidence="2" type="ORF">C9I89_11085</name>
</gene>
<accession>A0A2T3MY76</accession>
<dbReference type="EMBL" id="PYMC01000007">
    <property type="protein sequence ID" value="PSW04845.1"/>
    <property type="molecule type" value="Genomic_DNA"/>
</dbReference>
<organism evidence="2 3">
    <name type="scientific">Photobacterium lipolyticum</name>
    <dbReference type="NCBI Taxonomy" id="266810"/>
    <lineage>
        <taxon>Bacteria</taxon>
        <taxon>Pseudomonadati</taxon>
        <taxon>Pseudomonadota</taxon>
        <taxon>Gammaproteobacteria</taxon>
        <taxon>Vibrionales</taxon>
        <taxon>Vibrionaceae</taxon>
        <taxon>Photobacterium</taxon>
    </lineage>
</organism>
<dbReference type="AlphaFoldDB" id="A0A2T3MY76"/>
<proteinExistence type="predicted"/>
<name>A0A2T3MY76_9GAMM</name>
<evidence type="ECO:0000313" key="3">
    <source>
        <dbReference type="Proteomes" id="UP000240904"/>
    </source>
</evidence>
<protein>
    <submittedName>
        <fullName evidence="2">Uncharacterized protein</fullName>
    </submittedName>
</protein>